<evidence type="ECO:0000256" key="1">
    <source>
        <dbReference type="SAM" id="Coils"/>
    </source>
</evidence>
<feature type="coiled-coil region" evidence="1">
    <location>
        <begin position="321"/>
        <end position="362"/>
    </location>
</feature>
<dbReference type="EMBL" id="BKCJ010000319">
    <property type="protein sequence ID" value="GEU32096.1"/>
    <property type="molecule type" value="Genomic_DNA"/>
</dbReference>
<dbReference type="Pfam" id="PF14223">
    <property type="entry name" value="Retrotran_gag_2"/>
    <property type="match status" value="1"/>
</dbReference>
<keyword evidence="1" id="KW-0175">Coiled coil</keyword>
<dbReference type="AlphaFoldDB" id="A0A6L2J5F1"/>
<sequence length="818" mass="93645">MIATTGEPYLHVPVPESFHEQTDEELTENDIKWMDADDQAIQTILLGLLEVVYATVDSCETAKEIWERVRQMMKATNIGEQEKKAKLFNEWEKFTSNDGESIESYYHRFMQLMNDLKRNKHFLENIAENFKIDKLKMLEEMNAGVQNGGNQNRLVVVPGIANQNGIGNVVAARAEGDLDEIEEVNANCILMVNLQHASTSGTQLDKAPVYDTNGSAEVQLNDNCYDNKIFNMFTQEEQYTDLLESIFEPQLVLQNDNHATSISSIMMLSGGTIETSSTPNEETHAHQETVYHNLVAQKSIYQEQCLTRKINALHLSSAKQIMTLNDEISNLNKQLSKEKSSISSLMEEKKRLKHDFKTREEKFLDKEVDLEAKIKDLENILLKRDQTVQTMHMLNPKPNSFSHPDQKKVLGYPNPSYLKKAQLKQQSLYNAKFVRDFKSLAKEADESLDKQKSLELKIKRLLKASVIHDIMSIMQNGFVDVPSDLQTELDQCKYDKISYDKAYNDMQQKVEWFQAQLRDLNGKSSDTPSALNTLDPLNQKLESKIVELEFQVKFLGIVRFGNEHIAAILGYGDLKWGNITITRVYFVKGLGHNLFSVGQFCDANLEVAFRMNTCFIRDLDGVELLKGNHSINLYTINLYDMASASPICLMARATPTKLWLWHQRLSYLNFDTINDLAKNDLISGLPKFKYAKEHLCPSCEQGKSKRTSHPPKPISNSKQRLHLLHMDLCGRMRVASINGKRYVLVIVDDYSRYTWVHFLKTKDELPEVIKNFLKKIFVRLQAPVIIVCTDNGTKFKNHVLKEYFNNVGITHEASSKNP</sequence>
<dbReference type="InterPro" id="IPR036397">
    <property type="entry name" value="RNaseH_sf"/>
</dbReference>
<evidence type="ECO:0000313" key="3">
    <source>
        <dbReference type="EMBL" id="GEU32096.1"/>
    </source>
</evidence>
<reference evidence="3" key="1">
    <citation type="journal article" date="2019" name="Sci. Rep.">
        <title>Draft genome of Tanacetum cinerariifolium, the natural source of mosquito coil.</title>
        <authorList>
            <person name="Yamashiro T."/>
            <person name="Shiraishi A."/>
            <person name="Satake H."/>
            <person name="Nakayama K."/>
        </authorList>
    </citation>
    <scope>NUCLEOTIDE SEQUENCE</scope>
</reference>
<dbReference type="Pfam" id="PF00665">
    <property type="entry name" value="rve"/>
    <property type="match status" value="1"/>
</dbReference>
<dbReference type="InterPro" id="IPR001584">
    <property type="entry name" value="Integrase_cat-core"/>
</dbReference>
<evidence type="ECO:0000259" key="2">
    <source>
        <dbReference type="PROSITE" id="PS50994"/>
    </source>
</evidence>
<dbReference type="PANTHER" id="PTHR42648:SF21">
    <property type="entry name" value="CYSTEINE-RICH RLK (RECEPTOR-LIKE PROTEIN KINASE) 8"/>
    <property type="match status" value="1"/>
</dbReference>
<accession>A0A6L2J5F1</accession>
<dbReference type="InterPro" id="IPR025724">
    <property type="entry name" value="GAG-pre-integrase_dom"/>
</dbReference>
<dbReference type="Gene3D" id="3.30.420.10">
    <property type="entry name" value="Ribonuclease H-like superfamily/Ribonuclease H"/>
    <property type="match status" value="1"/>
</dbReference>
<feature type="domain" description="Integrase catalytic" evidence="2">
    <location>
        <begin position="709"/>
        <end position="818"/>
    </location>
</feature>
<dbReference type="GO" id="GO:0015074">
    <property type="term" value="P:DNA integration"/>
    <property type="evidence" value="ECO:0007669"/>
    <property type="project" value="InterPro"/>
</dbReference>
<comment type="caution">
    <text evidence="3">The sequence shown here is derived from an EMBL/GenBank/DDBJ whole genome shotgun (WGS) entry which is preliminary data.</text>
</comment>
<gene>
    <name evidence="3" type="ORF">Tci_004074</name>
</gene>
<name>A0A6L2J5F1_TANCI</name>
<dbReference type="InterPro" id="IPR012337">
    <property type="entry name" value="RNaseH-like_sf"/>
</dbReference>
<dbReference type="PROSITE" id="PS50994">
    <property type="entry name" value="INTEGRASE"/>
    <property type="match status" value="1"/>
</dbReference>
<dbReference type="PANTHER" id="PTHR42648">
    <property type="entry name" value="TRANSPOSASE, PUTATIVE-RELATED"/>
    <property type="match status" value="1"/>
</dbReference>
<dbReference type="SUPFAM" id="SSF53098">
    <property type="entry name" value="Ribonuclease H-like"/>
    <property type="match status" value="1"/>
</dbReference>
<dbReference type="InterPro" id="IPR039537">
    <property type="entry name" value="Retrotran_Ty1/copia-like"/>
</dbReference>
<protein>
    <submittedName>
        <fullName evidence="3">Putative ribonuclease H-like domain-containing protein</fullName>
    </submittedName>
</protein>
<dbReference type="Pfam" id="PF13976">
    <property type="entry name" value="gag_pre-integrs"/>
    <property type="match status" value="1"/>
</dbReference>
<organism evidence="3">
    <name type="scientific">Tanacetum cinerariifolium</name>
    <name type="common">Dalmatian daisy</name>
    <name type="synonym">Chrysanthemum cinerariifolium</name>
    <dbReference type="NCBI Taxonomy" id="118510"/>
    <lineage>
        <taxon>Eukaryota</taxon>
        <taxon>Viridiplantae</taxon>
        <taxon>Streptophyta</taxon>
        <taxon>Embryophyta</taxon>
        <taxon>Tracheophyta</taxon>
        <taxon>Spermatophyta</taxon>
        <taxon>Magnoliopsida</taxon>
        <taxon>eudicotyledons</taxon>
        <taxon>Gunneridae</taxon>
        <taxon>Pentapetalae</taxon>
        <taxon>asterids</taxon>
        <taxon>campanulids</taxon>
        <taxon>Asterales</taxon>
        <taxon>Asteraceae</taxon>
        <taxon>Asteroideae</taxon>
        <taxon>Anthemideae</taxon>
        <taxon>Anthemidinae</taxon>
        <taxon>Tanacetum</taxon>
    </lineage>
</organism>
<proteinExistence type="predicted"/>
<dbReference type="GO" id="GO:0003676">
    <property type="term" value="F:nucleic acid binding"/>
    <property type="evidence" value="ECO:0007669"/>
    <property type="project" value="InterPro"/>
</dbReference>